<keyword evidence="3" id="KW-1185">Reference proteome</keyword>
<reference evidence="3" key="1">
    <citation type="submission" date="2022-10" db="EMBL/GenBank/DDBJ databases">
        <title>Genome assembly of Pristionchus species.</title>
        <authorList>
            <person name="Yoshida K."/>
            <person name="Sommer R.J."/>
        </authorList>
    </citation>
    <scope>NUCLEOTIDE SEQUENCE [LARGE SCALE GENOMIC DNA]</scope>
    <source>
        <strain evidence="3">RS5460</strain>
    </source>
</reference>
<dbReference type="EMBL" id="BTRK01000006">
    <property type="protein sequence ID" value="GMR60904.1"/>
    <property type="molecule type" value="Genomic_DNA"/>
</dbReference>
<dbReference type="AlphaFoldDB" id="A0AAN5DD43"/>
<feature type="region of interest" description="Disordered" evidence="1">
    <location>
        <begin position="1"/>
        <end position="60"/>
    </location>
</feature>
<evidence type="ECO:0000313" key="3">
    <source>
        <dbReference type="Proteomes" id="UP001328107"/>
    </source>
</evidence>
<gene>
    <name evidence="2" type="ORF">PMAYCL1PPCAC_31099</name>
</gene>
<accession>A0AAN5DD43</accession>
<dbReference type="Proteomes" id="UP001328107">
    <property type="component" value="Unassembled WGS sequence"/>
</dbReference>
<sequence>MARNVVDCKALKGQEAQEAIGKEAEKENLNPEGEKDGNGEEAIIPADAVQPLQNAQGTRKKRRWTIAILNDVMEPSTVKDGMEPAIVNDENTQSGTSKRRDSLRKKKVVDYKALQGDEDDYDEENGQQSLGMIGIVVKIRNYRCVNAVEYSVEYSLHVLRF</sequence>
<comment type="caution">
    <text evidence="2">The sequence shown here is derived from an EMBL/GenBank/DDBJ whole genome shotgun (WGS) entry which is preliminary data.</text>
</comment>
<evidence type="ECO:0000313" key="2">
    <source>
        <dbReference type="EMBL" id="GMR60904.1"/>
    </source>
</evidence>
<evidence type="ECO:0000256" key="1">
    <source>
        <dbReference type="SAM" id="MobiDB-lite"/>
    </source>
</evidence>
<proteinExistence type="predicted"/>
<organism evidence="2 3">
    <name type="scientific">Pristionchus mayeri</name>
    <dbReference type="NCBI Taxonomy" id="1317129"/>
    <lineage>
        <taxon>Eukaryota</taxon>
        <taxon>Metazoa</taxon>
        <taxon>Ecdysozoa</taxon>
        <taxon>Nematoda</taxon>
        <taxon>Chromadorea</taxon>
        <taxon>Rhabditida</taxon>
        <taxon>Rhabditina</taxon>
        <taxon>Diplogasteromorpha</taxon>
        <taxon>Diplogasteroidea</taxon>
        <taxon>Neodiplogasteridae</taxon>
        <taxon>Pristionchus</taxon>
    </lineage>
</organism>
<protein>
    <submittedName>
        <fullName evidence="2">Uncharacterized protein</fullName>
    </submittedName>
</protein>
<feature type="region of interest" description="Disordered" evidence="1">
    <location>
        <begin position="78"/>
        <end position="103"/>
    </location>
</feature>
<feature type="compositionally biased region" description="Basic and acidic residues" evidence="1">
    <location>
        <begin position="20"/>
        <end position="38"/>
    </location>
</feature>
<feature type="non-terminal residue" evidence="2">
    <location>
        <position position="161"/>
    </location>
</feature>
<name>A0AAN5DD43_9BILA</name>